<sequence length="173" mass="18977">MANLGKVALAMLGILAYQNRDKLGELFRSTNQTGQTPSDPQRAGGGGILEQVVDRLRSGQGLNDVLDRFRTTGSADQVDSWIRIGPNQSLDQDRIEAAIDPETIAQLSRQTGLTREELLARIARDLPEAVDRLTPSGQNRTDGPNLLDDVGRTEPEIEGDRANLDNAMTREER</sequence>
<feature type="compositionally biased region" description="Basic and acidic residues" evidence="1">
    <location>
        <begin position="149"/>
        <end position="173"/>
    </location>
</feature>
<proteinExistence type="predicted"/>
<feature type="region of interest" description="Disordered" evidence="1">
    <location>
        <begin position="130"/>
        <end position="173"/>
    </location>
</feature>
<dbReference type="Proteomes" id="UP000003250">
    <property type="component" value="Unassembled WGS sequence"/>
</dbReference>
<accession>H0HZ56</accession>
<evidence type="ECO:0000313" key="2">
    <source>
        <dbReference type="EMBL" id="EHK54010.1"/>
    </source>
</evidence>
<dbReference type="SUPFAM" id="SSF140804">
    <property type="entry name" value="YidB-like"/>
    <property type="match status" value="1"/>
</dbReference>
<dbReference type="AlphaFoldDB" id="H0HZ56"/>
<dbReference type="EMBL" id="AHAM01000242">
    <property type="protein sequence ID" value="EHK54010.1"/>
    <property type="molecule type" value="Genomic_DNA"/>
</dbReference>
<evidence type="ECO:0000256" key="1">
    <source>
        <dbReference type="SAM" id="MobiDB-lite"/>
    </source>
</evidence>
<dbReference type="PATRIC" id="fig|1107882.3.peg.5311"/>
<dbReference type="InterPro" id="IPR027405">
    <property type="entry name" value="YidB-like"/>
</dbReference>
<gene>
    <name evidence="2" type="ORF">MAXJ12_27453</name>
</gene>
<evidence type="ECO:0000313" key="3">
    <source>
        <dbReference type="Proteomes" id="UP000003250"/>
    </source>
</evidence>
<reference evidence="2 3" key="1">
    <citation type="journal article" date="2012" name="J. Bacteriol.">
        <title>Draft Genome Sequence of Mesorhizobium alhagi CCNWXJ12-2T, a Novel Salt-Resistant Species Isolated from the Desert of Northwestern China.</title>
        <authorList>
            <person name="Zhou M."/>
            <person name="Chen W."/>
            <person name="Chen H."/>
            <person name="Wei G."/>
        </authorList>
    </citation>
    <scope>NUCLEOTIDE SEQUENCE [LARGE SCALE GENOMIC DNA]</scope>
    <source>
        <strain evidence="2 3">CCNWXJ12-2</strain>
    </source>
</reference>
<dbReference type="OrthoDB" id="4235777at2"/>
<dbReference type="Gene3D" id="1.10.10.690">
    <property type="entry name" value="YidB-like"/>
    <property type="match status" value="1"/>
</dbReference>
<organism evidence="2 3">
    <name type="scientific">Mesorhizobium alhagi CCNWXJ12-2</name>
    <dbReference type="NCBI Taxonomy" id="1107882"/>
    <lineage>
        <taxon>Bacteria</taxon>
        <taxon>Pseudomonadati</taxon>
        <taxon>Pseudomonadota</taxon>
        <taxon>Alphaproteobacteria</taxon>
        <taxon>Hyphomicrobiales</taxon>
        <taxon>Phyllobacteriaceae</taxon>
        <taxon>Allomesorhizobium</taxon>
    </lineage>
</organism>
<name>H0HZ56_9HYPH</name>
<keyword evidence="3" id="KW-1185">Reference proteome</keyword>
<dbReference type="Pfam" id="PF20159">
    <property type="entry name" value="YidB"/>
    <property type="match status" value="1"/>
</dbReference>
<dbReference type="InterPro" id="IPR045372">
    <property type="entry name" value="YidB"/>
</dbReference>
<dbReference type="RefSeq" id="WP_008839063.1">
    <property type="nucleotide sequence ID" value="NZ_AHAM01000242.1"/>
</dbReference>
<evidence type="ECO:0008006" key="4">
    <source>
        <dbReference type="Google" id="ProtNLM"/>
    </source>
</evidence>
<protein>
    <recommendedName>
        <fullName evidence="4">DUF937 domain-containing protein</fullName>
    </recommendedName>
</protein>